<accession>A0ABQ9X746</accession>
<dbReference type="Proteomes" id="UP001281761">
    <property type="component" value="Unassembled WGS sequence"/>
</dbReference>
<dbReference type="EMBL" id="JARBJD010000195">
    <property type="protein sequence ID" value="KAK2947615.1"/>
    <property type="molecule type" value="Genomic_DNA"/>
</dbReference>
<evidence type="ECO:0000313" key="1">
    <source>
        <dbReference type="EMBL" id="KAK2947615.1"/>
    </source>
</evidence>
<name>A0ABQ9X746_9EUKA</name>
<evidence type="ECO:0000313" key="2">
    <source>
        <dbReference type="Proteomes" id="UP001281761"/>
    </source>
</evidence>
<organism evidence="1 2">
    <name type="scientific">Blattamonas nauphoetae</name>
    <dbReference type="NCBI Taxonomy" id="2049346"/>
    <lineage>
        <taxon>Eukaryota</taxon>
        <taxon>Metamonada</taxon>
        <taxon>Preaxostyla</taxon>
        <taxon>Oxymonadida</taxon>
        <taxon>Blattamonas</taxon>
    </lineage>
</organism>
<reference evidence="1 2" key="1">
    <citation type="journal article" date="2022" name="bioRxiv">
        <title>Genomics of Preaxostyla Flagellates Illuminates Evolutionary Transitions and the Path Towards Mitochondrial Loss.</title>
        <authorList>
            <person name="Novak L.V.F."/>
            <person name="Treitli S.C."/>
            <person name="Pyrih J."/>
            <person name="Halakuc P."/>
            <person name="Pipaliya S.V."/>
            <person name="Vacek V."/>
            <person name="Brzon O."/>
            <person name="Soukal P."/>
            <person name="Eme L."/>
            <person name="Dacks J.B."/>
            <person name="Karnkowska A."/>
            <person name="Elias M."/>
            <person name="Hampl V."/>
        </authorList>
    </citation>
    <scope>NUCLEOTIDE SEQUENCE [LARGE SCALE GENOMIC DNA]</scope>
    <source>
        <strain evidence="1">NAU3</strain>
        <tissue evidence="1">Gut</tissue>
    </source>
</reference>
<sequence>MTRFPFLKQIVEWQKKQQRSGEVRFFSTLKEWELKVWEERLVKVVPLTQTEAPTRPIGHFADQVRACIYELVSQQFSFVSLVEIFRTVVLDQVPGQTAI</sequence>
<keyword evidence="2" id="KW-1185">Reference proteome</keyword>
<protein>
    <submittedName>
        <fullName evidence="1">Uncharacterized protein</fullName>
    </submittedName>
</protein>
<comment type="caution">
    <text evidence="1">The sequence shown here is derived from an EMBL/GenBank/DDBJ whole genome shotgun (WGS) entry which is preliminary data.</text>
</comment>
<proteinExistence type="predicted"/>
<gene>
    <name evidence="1" type="ORF">BLNAU_17448</name>
</gene>